<name>A0A6A6R1E2_9PEZI</name>
<organism evidence="2 3">
    <name type="scientific">Lophium mytilinum</name>
    <dbReference type="NCBI Taxonomy" id="390894"/>
    <lineage>
        <taxon>Eukaryota</taxon>
        <taxon>Fungi</taxon>
        <taxon>Dikarya</taxon>
        <taxon>Ascomycota</taxon>
        <taxon>Pezizomycotina</taxon>
        <taxon>Dothideomycetes</taxon>
        <taxon>Pleosporomycetidae</taxon>
        <taxon>Mytilinidiales</taxon>
        <taxon>Mytilinidiaceae</taxon>
        <taxon>Lophium</taxon>
    </lineage>
</organism>
<dbReference type="OrthoDB" id="10583613at2759"/>
<dbReference type="EMBL" id="MU004186">
    <property type="protein sequence ID" value="KAF2497653.1"/>
    <property type="molecule type" value="Genomic_DNA"/>
</dbReference>
<accession>A0A6A6R1E2</accession>
<gene>
    <name evidence="2" type="ORF">BU16DRAFT_616261</name>
</gene>
<protein>
    <submittedName>
        <fullName evidence="2">Uncharacterized protein</fullName>
    </submittedName>
</protein>
<evidence type="ECO:0000313" key="3">
    <source>
        <dbReference type="Proteomes" id="UP000799750"/>
    </source>
</evidence>
<reference evidence="2" key="1">
    <citation type="journal article" date="2020" name="Stud. Mycol.">
        <title>101 Dothideomycetes genomes: a test case for predicting lifestyles and emergence of pathogens.</title>
        <authorList>
            <person name="Haridas S."/>
            <person name="Albert R."/>
            <person name="Binder M."/>
            <person name="Bloem J."/>
            <person name="Labutti K."/>
            <person name="Salamov A."/>
            <person name="Andreopoulos B."/>
            <person name="Baker S."/>
            <person name="Barry K."/>
            <person name="Bills G."/>
            <person name="Bluhm B."/>
            <person name="Cannon C."/>
            <person name="Castanera R."/>
            <person name="Culley D."/>
            <person name="Daum C."/>
            <person name="Ezra D."/>
            <person name="Gonzalez J."/>
            <person name="Henrissat B."/>
            <person name="Kuo A."/>
            <person name="Liang C."/>
            <person name="Lipzen A."/>
            <person name="Lutzoni F."/>
            <person name="Magnuson J."/>
            <person name="Mondo S."/>
            <person name="Nolan M."/>
            <person name="Ohm R."/>
            <person name="Pangilinan J."/>
            <person name="Park H.-J."/>
            <person name="Ramirez L."/>
            <person name="Alfaro M."/>
            <person name="Sun H."/>
            <person name="Tritt A."/>
            <person name="Yoshinaga Y."/>
            <person name="Zwiers L.-H."/>
            <person name="Turgeon B."/>
            <person name="Goodwin S."/>
            <person name="Spatafora J."/>
            <person name="Crous P."/>
            <person name="Grigoriev I."/>
        </authorList>
    </citation>
    <scope>NUCLEOTIDE SEQUENCE</scope>
    <source>
        <strain evidence="2">CBS 269.34</strain>
    </source>
</reference>
<proteinExistence type="predicted"/>
<sequence length="120" mass="13146">MLAECATLFMTIMLSQYKDPWTRIYHQGIADPKGVETLYRPKAMLRNSGMGRETAMAGGYYAEMGEGLPYGDEGLPSHEAGGSEEGELRAAGTTEEEKERMKLREAEDALNKIVGLGQSP</sequence>
<feature type="region of interest" description="Disordered" evidence="1">
    <location>
        <begin position="71"/>
        <end position="98"/>
    </location>
</feature>
<evidence type="ECO:0000313" key="2">
    <source>
        <dbReference type="EMBL" id="KAF2497653.1"/>
    </source>
</evidence>
<keyword evidence="3" id="KW-1185">Reference proteome</keyword>
<dbReference type="Proteomes" id="UP000799750">
    <property type="component" value="Unassembled WGS sequence"/>
</dbReference>
<dbReference type="AlphaFoldDB" id="A0A6A6R1E2"/>
<evidence type="ECO:0000256" key="1">
    <source>
        <dbReference type="SAM" id="MobiDB-lite"/>
    </source>
</evidence>